<organism evidence="1 2">
    <name type="scientific">Desulfobacter postgatei 2ac9</name>
    <dbReference type="NCBI Taxonomy" id="879212"/>
    <lineage>
        <taxon>Bacteria</taxon>
        <taxon>Pseudomonadati</taxon>
        <taxon>Thermodesulfobacteriota</taxon>
        <taxon>Desulfobacteria</taxon>
        <taxon>Desulfobacterales</taxon>
        <taxon>Desulfobacteraceae</taxon>
        <taxon>Desulfobacter</taxon>
    </lineage>
</organism>
<dbReference type="HOGENOM" id="CLU_092439_0_0_7"/>
<proteinExistence type="predicted"/>
<name>I5B312_9BACT</name>
<accession>I5B312</accession>
<dbReference type="RefSeq" id="WP_004073254.1">
    <property type="nucleotide sequence ID" value="NZ_CM001488.1"/>
</dbReference>
<dbReference type="Proteomes" id="UP000005778">
    <property type="component" value="Chromosome"/>
</dbReference>
<gene>
    <name evidence="1" type="ORF">DespoDRAFT_01970</name>
</gene>
<dbReference type="EMBL" id="CM001488">
    <property type="protein sequence ID" value="EIM63875.1"/>
    <property type="molecule type" value="Genomic_DNA"/>
</dbReference>
<sequence>MTCIAKLNNSFNTLERIYALFDRAMAAFPVACAKQCADCCTCNVTATGLEIAYIQNRLDSNALDDIRVRLNRAGQPRRFRPFQTTNEFALACMEGRDADEEENDPSWGTCPLLENGICTIYPVRPLGCRVMISTTPCGQTGQADMPFFALTITTVFMQFVEHLDAGGIYGSFLDLLEHAEKNVLDSKGSPGKVKICGTTRNLKIPALMIPPEHLARTQGLVQNLRAIIRENDSAST</sequence>
<reference evidence="1 2" key="1">
    <citation type="submission" date="2011-09" db="EMBL/GenBank/DDBJ databases">
        <authorList>
            <consortium name="US DOE Joint Genome Institute (JGI-PGF)"/>
            <person name="Lucas S."/>
            <person name="Han J."/>
            <person name="Lapidus A."/>
            <person name="Cheng J.-F."/>
            <person name="Goodwin L."/>
            <person name="Pitluck S."/>
            <person name="Peters L."/>
            <person name="Land M.L."/>
            <person name="Hauser L."/>
            <person name="Orellana R."/>
            <person name="Lovley D."/>
            <person name="Woyke T.J."/>
        </authorList>
    </citation>
    <scope>NUCLEOTIDE SEQUENCE [LARGE SCALE GENOMIC DNA]</scope>
    <source>
        <strain evidence="1 2">2ac9</strain>
    </source>
</reference>
<dbReference type="STRING" id="879212.DespoDRAFT_01970"/>
<dbReference type="eggNOG" id="COG0727">
    <property type="taxonomic scope" value="Bacteria"/>
</dbReference>
<dbReference type="AlphaFoldDB" id="I5B312"/>
<protein>
    <submittedName>
        <fullName evidence="1">Uncharacterized protein</fullName>
    </submittedName>
</protein>
<evidence type="ECO:0000313" key="2">
    <source>
        <dbReference type="Proteomes" id="UP000005778"/>
    </source>
</evidence>
<evidence type="ECO:0000313" key="1">
    <source>
        <dbReference type="EMBL" id="EIM63875.1"/>
    </source>
</evidence>
<keyword evidence="2" id="KW-1185">Reference proteome</keyword>
<reference evidence="1 2" key="2">
    <citation type="submission" date="2012-02" db="EMBL/GenBank/DDBJ databases">
        <title>Improved High-Quality Draft sequence of Desulfobacter postgatei 2ac9.</title>
        <authorList>
            <consortium name="US DOE Joint Genome Institute"/>
            <person name="Lucas S."/>
            <person name="Han J."/>
            <person name="Lapidus A."/>
            <person name="Cheng J.-F."/>
            <person name="Goodwin L."/>
            <person name="Pitluck S."/>
            <person name="Peters L."/>
            <person name="Ovchinnikova G."/>
            <person name="Held B."/>
            <person name="Detter J.C."/>
            <person name="Han C."/>
            <person name="Tapia R."/>
            <person name="Land M."/>
            <person name="Hauser L."/>
            <person name="Kyrpides N."/>
            <person name="Ivanova N."/>
            <person name="Pagani I."/>
            <person name="Orellana R."/>
            <person name="Lovley D."/>
            <person name="Woyke T."/>
        </authorList>
    </citation>
    <scope>NUCLEOTIDE SEQUENCE [LARGE SCALE GENOMIC DNA]</scope>
    <source>
        <strain evidence="1 2">2ac9</strain>
    </source>
</reference>